<dbReference type="Proteomes" id="UP001361239">
    <property type="component" value="Unassembled WGS sequence"/>
</dbReference>
<organism evidence="7 8">
    <name type="scientific">Novosphingobium anseongense</name>
    <dbReference type="NCBI Taxonomy" id="3133436"/>
    <lineage>
        <taxon>Bacteria</taxon>
        <taxon>Pseudomonadati</taxon>
        <taxon>Pseudomonadota</taxon>
        <taxon>Alphaproteobacteria</taxon>
        <taxon>Sphingomonadales</taxon>
        <taxon>Sphingomonadaceae</taxon>
        <taxon>Novosphingobium</taxon>
    </lineage>
</organism>
<feature type="transmembrane region" description="Helical" evidence="5">
    <location>
        <begin position="176"/>
        <end position="205"/>
    </location>
</feature>
<feature type="transmembrane region" description="Helical" evidence="5">
    <location>
        <begin position="50"/>
        <end position="70"/>
    </location>
</feature>
<evidence type="ECO:0000259" key="6">
    <source>
        <dbReference type="Pfam" id="PF04893"/>
    </source>
</evidence>
<dbReference type="EMBL" id="JBBHJZ010000001">
    <property type="protein sequence ID" value="MEJ5976148.1"/>
    <property type="molecule type" value="Genomic_DNA"/>
</dbReference>
<evidence type="ECO:0000256" key="4">
    <source>
        <dbReference type="ARBA" id="ARBA00023136"/>
    </source>
</evidence>
<feature type="transmembrane region" description="Helical" evidence="5">
    <location>
        <begin position="90"/>
        <end position="111"/>
    </location>
</feature>
<dbReference type="RefSeq" id="WP_339586067.1">
    <property type="nucleotide sequence ID" value="NZ_JBBHJZ010000001.1"/>
</dbReference>
<feature type="domain" description="Yip1" evidence="6">
    <location>
        <begin position="24"/>
        <end position="190"/>
    </location>
</feature>
<dbReference type="InterPro" id="IPR006977">
    <property type="entry name" value="Yip1_dom"/>
</dbReference>
<evidence type="ECO:0000256" key="3">
    <source>
        <dbReference type="ARBA" id="ARBA00022989"/>
    </source>
</evidence>
<dbReference type="Pfam" id="PF04893">
    <property type="entry name" value="Yip1"/>
    <property type="match status" value="1"/>
</dbReference>
<comment type="subcellular location">
    <subcellularLocation>
        <location evidence="1">Membrane</location>
        <topology evidence="1">Multi-pass membrane protein</topology>
    </subcellularLocation>
</comment>
<accession>A0ABU8RT46</accession>
<evidence type="ECO:0000256" key="5">
    <source>
        <dbReference type="SAM" id="Phobius"/>
    </source>
</evidence>
<keyword evidence="2 5" id="KW-0812">Transmembrane</keyword>
<gene>
    <name evidence="7" type="ORF">WG901_05855</name>
</gene>
<evidence type="ECO:0000256" key="2">
    <source>
        <dbReference type="ARBA" id="ARBA00022692"/>
    </source>
</evidence>
<sequence length="393" mass="40834">MVDLSGADLSGVDRPPSLVDRAKAIILTPKDEWLKIGREPTSQGDILKSYVLPLAAIGPVASLIGGQVFGYGAFGVSFRPSLVGAIVSALIQYGVVIAGVFLLAFIADFLAPKFNGQSNRLNAFKLVAYASTAAWLSQVFGLIPAIGFFSILGLYTIYLFYVGVGPMMKVPEDKAAGYTAVTFLCALVGGFILSLIIAPITLLFAGLSGGAITQSDGDISGKVTIPGGGSVDLDKIQQATKQMEDAANGKSPPIAPDRMKALLPETIGAYQRSATESVSAGAMGSTAQGTYTAGDKSFVLKIADMSALGALSGLGAAMGVEQSKEDADGYEKTYSVNGQLQNESWNKTTNSGKFGTTINNRFMIEAEGSAGSIDELKQAVSSIDHDDLADLVG</sequence>
<comment type="caution">
    <text evidence="7">The sequence shown here is derived from an EMBL/GenBank/DDBJ whole genome shotgun (WGS) entry which is preliminary data.</text>
</comment>
<keyword evidence="4 5" id="KW-0472">Membrane</keyword>
<evidence type="ECO:0000313" key="7">
    <source>
        <dbReference type="EMBL" id="MEJ5976148.1"/>
    </source>
</evidence>
<reference evidence="7 8" key="1">
    <citation type="submission" date="2024-03" db="EMBL/GenBank/DDBJ databases">
        <authorList>
            <person name="Jo J.-H."/>
        </authorList>
    </citation>
    <scope>NUCLEOTIDE SEQUENCE [LARGE SCALE GENOMIC DNA]</scope>
    <source>
        <strain evidence="7 8">PS1R-30</strain>
    </source>
</reference>
<keyword evidence="8" id="KW-1185">Reference proteome</keyword>
<keyword evidence="3 5" id="KW-1133">Transmembrane helix</keyword>
<evidence type="ECO:0000313" key="8">
    <source>
        <dbReference type="Proteomes" id="UP001361239"/>
    </source>
</evidence>
<protein>
    <submittedName>
        <fullName evidence="7">Yip1 family protein</fullName>
    </submittedName>
</protein>
<name>A0ABU8RT46_9SPHN</name>
<proteinExistence type="predicted"/>
<evidence type="ECO:0000256" key="1">
    <source>
        <dbReference type="ARBA" id="ARBA00004141"/>
    </source>
</evidence>
<feature type="transmembrane region" description="Helical" evidence="5">
    <location>
        <begin position="146"/>
        <end position="164"/>
    </location>
</feature>